<dbReference type="CDD" id="cd22786">
    <property type="entry name" value="DPBB_YuiC-like"/>
    <property type="match status" value="1"/>
</dbReference>
<dbReference type="PATRIC" id="fig|1300222.3.peg.967"/>
<accession>M8E6H5</accession>
<dbReference type="InterPro" id="IPR010611">
    <property type="entry name" value="3D_dom"/>
</dbReference>
<organism evidence="4 5">
    <name type="scientific">Brevibacillus borstelensis AK1</name>
    <dbReference type="NCBI Taxonomy" id="1300222"/>
    <lineage>
        <taxon>Bacteria</taxon>
        <taxon>Bacillati</taxon>
        <taxon>Bacillota</taxon>
        <taxon>Bacilli</taxon>
        <taxon>Bacillales</taxon>
        <taxon>Paenibacillaceae</taxon>
        <taxon>Brevibacillus</taxon>
    </lineage>
</organism>
<proteinExistence type="predicted"/>
<name>M8E6H5_9BACL</name>
<dbReference type="Proteomes" id="UP000012081">
    <property type="component" value="Unassembled WGS sequence"/>
</dbReference>
<evidence type="ECO:0000259" key="3">
    <source>
        <dbReference type="PROSITE" id="PS51272"/>
    </source>
</evidence>
<dbReference type="EMBL" id="APBN01000001">
    <property type="protein sequence ID" value="EMT54871.1"/>
    <property type="molecule type" value="Genomic_DNA"/>
</dbReference>
<evidence type="ECO:0000313" key="5">
    <source>
        <dbReference type="Proteomes" id="UP000012081"/>
    </source>
</evidence>
<feature type="domain" description="SLH" evidence="3">
    <location>
        <begin position="27"/>
        <end position="85"/>
    </location>
</feature>
<dbReference type="GeneID" id="89498773"/>
<dbReference type="InterPro" id="IPR036908">
    <property type="entry name" value="RlpA-like_sf"/>
</dbReference>
<feature type="chain" id="PRO_5004095451" description="SLH domain-containing protein" evidence="2">
    <location>
        <begin position="24"/>
        <end position="321"/>
    </location>
</feature>
<feature type="domain" description="SLH" evidence="3">
    <location>
        <begin position="86"/>
        <end position="152"/>
    </location>
</feature>
<gene>
    <name evidence="4" type="ORF">I532_04665</name>
</gene>
<evidence type="ECO:0000313" key="4">
    <source>
        <dbReference type="EMBL" id="EMT54871.1"/>
    </source>
</evidence>
<dbReference type="GO" id="GO:0019867">
    <property type="term" value="C:outer membrane"/>
    <property type="evidence" value="ECO:0007669"/>
    <property type="project" value="InterPro"/>
</dbReference>
<comment type="caution">
    <text evidence="4">The sequence shown here is derived from an EMBL/GenBank/DDBJ whole genome shotgun (WGS) entry which is preliminary data.</text>
</comment>
<dbReference type="STRING" id="1300222.I532_04665"/>
<evidence type="ECO:0000256" key="2">
    <source>
        <dbReference type="SAM" id="SignalP"/>
    </source>
</evidence>
<sequence>MKKMLILASLAAVIFTGMPKAEAETTRANLPYTDVAGHWAEKDIQQLYITEVIGDAKSFRPDDPITRAELITMFVKAKGVQPAAQEASPFADIPSGDWLAPYAITAYRLGIVHGEYSEGKLVFKPDELVSREEMVSMLIRAMGDSGKVNQLPWSSAIQTLQQYPDGRSVEEAYQRSFAFALQNRLVNPYQDGNLQPHHEITRAEAATYTAIHLLEKGEEQKAPTGTPFTKKLTVETTAYTYPEDKAEALSYLEFPLRVGIVAVDPAVIPLGSHLYIEGYGYAVAADIGSAVKNNRVDLFFSSRVEALNHGIKDGVTVYVLD</sequence>
<dbReference type="PANTHER" id="PTHR39160:SF4">
    <property type="entry name" value="RESUSCITATION-PROMOTING FACTOR RPFB"/>
    <property type="match status" value="1"/>
</dbReference>
<dbReference type="PANTHER" id="PTHR39160">
    <property type="entry name" value="CELL WALL-BINDING PROTEIN YOCH"/>
    <property type="match status" value="1"/>
</dbReference>
<dbReference type="GO" id="GO:0004553">
    <property type="term" value="F:hydrolase activity, hydrolyzing O-glycosyl compounds"/>
    <property type="evidence" value="ECO:0007669"/>
    <property type="project" value="InterPro"/>
</dbReference>
<dbReference type="RefSeq" id="WP_003386712.1">
    <property type="nucleotide sequence ID" value="NZ_APBN01000001.1"/>
</dbReference>
<feature type="domain" description="SLH" evidence="3">
    <location>
        <begin position="160"/>
        <end position="223"/>
    </location>
</feature>
<dbReference type="InterPro" id="IPR051933">
    <property type="entry name" value="Resuscitation_pf_RpfB"/>
</dbReference>
<keyword evidence="5" id="KW-1185">Reference proteome</keyword>
<protein>
    <recommendedName>
        <fullName evidence="3">SLH domain-containing protein</fullName>
    </recommendedName>
</protein>
<reference evidence="4 5" key="1">
    <citation type="submission" date="2013-03" db="EMBL/GenBank/DDBJ databases">
        <title>Assembly of a new bacterial strain Brevibacillus borstelensis AK1.</title>
        <authorList>
            <person name="Rajan I."/>
            <person name="PoliReddy D."/>
            <person name="Sugumar T."/>
            <person name="Rathinam K."/>
            <person name="Alqarawi S."/>
            <person name="Khalil A.B."/>
            <person name="Sivakumar N."/>
        </authorList>
    </citation>
    <scope>NUCLEOTIDE SEQUENCE [LARGE SCALE GENOMIC DNA]</scope>
    <source>
        <strain evidence="4 5">AK1</strain>
    </source>
</reference>
<feature type="signal peptide" evidence="2">
    <location>
        <begin position="1"/>
        <end position="23"/>
    </location>
</feature>
<keyword evidence="1 2" id="KW-0732">Signal</keyword>
<evidence type="ECO:0000256" key="1">
    <source>
        <dbReference type="ARBA" id="ARBA00022729"/>
    </source>
</evidence>
<dbReference type="GO" id="GO:0009254">
    <property type="term" value="P:peptidoglycan turnover"/>
    <property type="evidence" value="ECO:0007669"/>
    <property type="project" value="InterPro"/>
</dbReference>
<dbReference type="Gene3D" id="2.40.40.10">
    <property type="entry name" value="RlpA-like domain"/>
    <property type="match status" value="1"/>
</dbReference>
<dbReference type="SUPFAM" id="SSF50685">
    <property type="entry name" value="Barwin-like endoglucanases"/>
    <property type="match status" value="1"/>
</dbReference>
<dbReference type="Pfam" id="PF06725">
    <property type="entry name" value="3D"/>
    <property type="match status" value="1"/>
</dbReference>
<dbReference type="PROSITE" id="PS51272">
    <property type="entry name" value="SLH"/>
    <property type="match status" value="3"/>
</dbReference>
<dbReference type="InterPro" id="IPR001119">
    <property type="entry name" value="SLH_dom"/>
</dbReference>
<dbReference type="Pfam" id="PF00395">
    <property type="entry name" value="SLH"/>
    <property type="match status" value="3"/>
</dbReference>
<dbReference type="AlphaFoldDB" id="M8E6H5"/>
<dbReference type="OrthoDB" id="9798935at2"/>